<accession>A0ABR4PXB0</accession>
<comment type="caution">
    <text evidence="9">The sequence shown here is derived from an EMBL/GenBank/DDBJ whole genome shotgun (WGS) entry which is preliminary data.</text>
</comment>
<keyword evidence="3" id="KW-0539">Nucleus</keyword>
<dbReference type="CDD" id="cd09270">
    <property type="entry name" value="RNase_H2-B"/>
    <property type="match status" value="1"/>
</dbReference>
<feature type="domain" description="Ribonuclease H2 subunit B wHTH" evidence="7">
    <location>
        <begin position="142"/>
        <end position="358"/>
    </location>
</feature>
<reference evidence="9 10" key="1">
    <citation type="submission" date="2024-06" db="EMBL/GenBank/DDBJ databases">
        <title>Complete genome of Phlyctema vagabunda strain 19-DSS-EL-015.</title>
        <authorList>
            <person name="Fiorenzani C."/>
        </authorList>
    </citation>
    <scope>NUCLEOTIDE SEQUENCE [LARGE SCALE GENOMIC DNA]</scope>
    <source>
        <strain evidence="9 10">19-DSS-EL-015</strain>
    </source>
</reference>
<evidence type="ECO:0000313" key="10">
    <source>
        <dbReference type="Proteomes" id="UP001629113"/>
    </source>
</evidence>
<evidence type="ECO:0000256" key="5">
    <source>
        <dbReference type="ARBA" id="ARBA00033464"/>
    </source>
</evidence>
<proteinExistence type="predicted"/>
<feature type="compositionally biased region" description="Basic and acidic residues" evidence="6">
    <location>
        <begin position="410"/>
        <end position="426"/>
    </location>
</feature>
<sequence>MKTRAKNSEKSAAEPTPKTNTTDPKARLGPESSNPPQLFILPEHADENARIISLANPRHSGKSRYLICPNAGFYEFTRIAAPKTTPRSWLLAPHRDDETPTLENEDLEDKESHAEDRDRGGTAGFVTKTASLMIATPVDALFLLLPVLSPLPISKSSEPTKRLFLSGEDYLDELVSSSPHLKSILRVDSVRGRLETRMAAVCDTVEAGDEIMYRLSIEKLLKELSQKARRMVENGLPSSMEEKLIRKALEAPMLSIKREDSSMHELADEEDESLKAPLELEGIQSSISSEGANSSFTEASTAATSFSDTSANSTTLLKLPTPILQINAPDDVVDLLRFRTALYFICSSYLAPHLSDSIKKMLVSDKTSTNFGPLDAHLAQLAKLRQDALTARSLSDYSRKRALDEDEESGETRAEKKRKKEEEEKRKKAGQSRGVRDLKKVNVSGMKKMTSFFTKKT</sequence>
<dbReference type="Gene3D" id="1.10.20.120">
    <property type="match status" value="1"/>
</dbReference>
<evidence type="ECO:0000256" key="4">
    <source>
        <dbReference type="ARBA" id="ARBA00024778"/>
    </source>
</evidence>
<feature type="compositionally biased region" description="Acidic residues" evidence="6">
    <location>
        <begin position="99"/>
        <end position="109"/>
    </location>
</feature>
<feature type="region of interest" description="Disordered" evidence="6">
    <location>
        <begin position="400"/>
        <end position="443"/>
    </location>
</feature>
<feature type="region of interest" description="Disordered" evidence="6">
    <location>
        <begin position="1"/>
        <end position="38"/>
    </location>
</feature>
<feature type="region of interest" description="Disordered" evidence="6">
    <location>
        <begin position="90"/>
        <end position="122"/>
    </location>
</feature>
<evidence type="ECO:0000256" key="2">
    <source>
        <dbReference type="ARBA" id="ARBA00019062"/>
    </source>
</evidence>
<evidence type="ECO:0000256" key="6">
    <source>
        <dbReference type="SAM" id="MobiDB-lite"/>
    </source>
</evidence>
<comment type="subcellular location">
    <subcellularLocation>
        <location evidence="1">Nucleus</location>
    </subcellularLocation>
</comment>
<dbReference type="PANTHER" id="PTHR13383">
    <property type="entry name" value="RIBONUCLEASE H2 SUBUNIT B"/>
    <property type="match status" value="1"/>
</dbReference>
<evidence type="ECO:0000313" key="9">
    <source>
        <dbReference type="EMBL" id="KAL3427995.1"/>
    </source>
</evidence>
<feature type="compositionally biased region" description="Basic and acidic residues" evidence="6">
    <location>
        <begin position="1"/>
        <end position="12"/>
    </location>
</feature>
<gene>
    <name evidence="9" type="ORF">PVAG01_01505</name>
</gene>
<evidence type="ECO:0000256" key="3">
    <source>
        <dbReference type="ARBA" id="ARBA00023242"/>
    </source>
</evidence>
<evidence type="ECO:0000259" key="7">
    <source>
        <dbReference type="Pfam" id="PF09468"/>
    </source>
</evidence>
<feature type="domain" description="Rnh202 triple barrel" evidence="8">
    <location>
        <begin position="40"/>
        <end position="139"/>
    </location>
</feature>
<dbReference type="Pfam" id="PF17745">
    <property type="entry name" value="Ydr279_N"/>
    <property type="match status" value="1"/>
</dbReference>
<keyword evidence="10" id="KW-1185">Reference proteome</keyword>
<name>A0ABR4PXB0_9HELO</name>
<dbReference type="InterPro" id="IPR041195">
    <property type="entry name" value="Rnh202_N"/>
</dbReference>
<dbReference type="EMBL" id="JBFCZG010000001">
    <property type="protein sequence ID" value="KAL3427995.1"/>
    <property type="molecule type" value="Genomic_DNA"/>
</dbReference>
<dbReference type="Proteomes" id="UP001629113">
    <property type="component" value="Unassembled WGS sequence"/>
</dbReference>
<dbReference type="PANTHER" id="PTHR13383:SF11">
    <property type="entry name" value="RIBONUCLEASE H2 SUBUNIT B"/>
    <property type="match status" value="1"/>
</dbReference>
<comment type="function">
    <text evidence="4">Non catalytic subunit of RNase H2, an endonuclease that specifically degrades the RNA of RNA:DNA hybrids. Participates in DNA replication, possibly by mediating the removal of lagging-strand Okazaki fragment RNA primers during DNA replication. Mediates the excision of single ribonucleotides from DNA:RNA duplexes.</text>
</comment>
<evidence type="ECO:0000259" key="8">
    <source>
        <dbReference type="Pfam" id="PF17745"/>
    </source>
</evidence>
<feature type="compositionally biased region" description="Basic and acidic residues" evidence="6">
    <location>
        <begin position="110"/>
        <end position="120"/>
    </location>
</feature>
<dbReference type="Pfam" id="PF09468">
    <property type="entry name" value="RNase_H2-Ydr279"/>
    <property type="match status" value="1"/>
</dbReference>
<protein>
    <recommendedName>
        <fullName evidence="2">Ribonuclease H2 subunit B</fullName>
    </recommendedName>
    <alternativeName>
        <fullName evidence="5">Ribonuclease HI subunit B</fullName>
    </alternativeName>
</protein>
<dbReference type="InterPro" id="IPR019024">
    <property type="entry name" value="RNase_H2_suB_wHTH"/>
</dbReference>
<evidence type="ECO:0000256" key="1">
    <source>
        <dbReference type="ARBA" id="ARBA00004123"/>
    </source>
</evidence>
<organism evidence="9 10">
    <name type="scientific">Phlyctema vagabunda</name>
    <dbReference type="NCBI Taxonomy" id="108571"/>
    <lineage>
        <taxon>Eukaryota</taxon>
        <taxon>Fungi</taxon>
        <taxon>Dikarya</taxon>
        <taxon>Ascomycota</taxon>
        <taxon>Pezizomycotina</taxon>
        <taxon>Leotiomycetes</taxon>
        <taxon>Helotiales</taxon>
        <taxon>Dermateaceae</taxon>
        <taxon>Phlyctema</taxon>
    </lineage>
</organism>
<dbReference type="InterPro" id="IPR040456">
    <property type="entry name" value="RNase_H2_suB"/>
</dbReference>